<proteinExistence type="predicted"/>
<dbReference type="AlphaFoldDB" id="A0A4R5NKP1"/>
<protein>
    <submittedName>
        <fullName evidence="2">Uncharacterized protein</fullName>
    </submittedName>
</protein>
<evidence type="ECO:0000313" key="3">
    <source>
        <dbReference type="Proteomes" id="UP000294854"/>
    </source>
</evidence>
<evidence type="ECO:0000313" key="2">
    <source>
        <dbReference type="EMBL" id="TDG75240.1"/>
    </source>
</evidence>
<feature type="compositionally biased region" description="Basic and acidic residues" evidence="1">
    <location>
        <begin position="10"/>
        <end position="25"/>
    </location>
</feature>
<feature type="region of interest" description="Disordered" evidence="1">
    <location>
        <begin position="1"/>
        <end position="40"/>
    </location>
</feature>
<dbReference type="RefSeq" id="WP_010620605.1">
    <property type="nucleotide sequence ID" value="NZ_CP042371.1"/>
</dbReference>
<comment type="caution">
    <text evidence="2">The sequence shown here is derived from an EMBL/GenBank/DDBJ whole genome shotgun (WGS) entry which is preliminary data.</text>
</comment>
<organism evidence="2 3">
    <name type="scientific">Secundilactobacillus malefermentans</name>
    <dbReference type="NCBI Taxonomy" id="176292"/>
    <lineage>
        <taxon>Bacteria</taxon>
        <taxon>Bacillati</taxon>
        <taxon>Bacillota</taxon>
        <taxon>Bacilli</taxon>
        <taxon>Lactobacillales</taxon>
        <taxon>Lactobacillaceae</taxon>
        <taxon>Secundilactobacillus</taxon>
    </lineage>
</organism>
<evidence type="ECO:0000256" key="1">
    <source>
        <dbReference type="SAM" id="MobiDB-lite"/>
    </source>
</evidence>
<dbReference type="Proteomes" id="UP000294854">
    <property type="component" value="Unassembled WGS sequence"/>
</dbReference>
<accession>A0A4R5NKP1</accession>
<gene>
    <name evidence="2" type="ORF">C5L31_000157</name>
</gene>
<sequence>MKYTKKRASNKKETSKKEATWEKFKNQQNELNTNRRGLRR</sequence>
<feature type="compositionally biased region" description="Polar residues" evidence="1">
    <location>
        <begin position="26"/>
        <end position="40"/>
    </location>
</feature>
<keyword evidence="3" id="KW-1185">Reference proteome</keyword>
<dbReference type="EMBL" id="PUFO01000067">
    <property type="protein sequence ID" value="TDG75240.1"/>
    <property type="molecule type" value="Genomic_DNA"/>
</dbReference>
<name>A0A4R5NKP1_9LACO</name>
<reference evidence="2 3" key="1">
    <citation type="journal article" date="2019" name="Appl. Microbiol. Biotechnol.">
        <title>Uncovering carbohydrate metabolism through a genotype-phenotype association study of 56 lactic acid bacteria genomes.</title>
        <authorList>
            <person name="Buron-Moles G."/>
            <person name="Chailyan A."/>
            <person name="Dolejs I."/>
            <person name="Forster J."/>
            <person name="Miks M.H."/>
        </authorList>
    </citation>
    <scope>NUCLEOTIDE SEQUENCE [LARGE SCALE GENOMIC DNA]</scope>
    <source>
        <strain evidence="2 3">ATCC 49373</strain>
    </source>
</reference>